<evidence type="ECO:0000313" key="2">
    <source>
        <dbReference type="Proteomes" id="UP001500101"/>
    </source>
</evidence>
<reference evidence="2" key="1">
    <citation type="journal article" date="2019" name="Int. J. Syst. Evol. Microbiol.">
        <title>The Global Catalogue of Microorganisms (GCM) 10K type strain sequencing project: providing services to taxonomists for standard genome sequencing and annotation.</title>
        <authorList>
            <consortium name="The Broad Institute Genomics Platform"/>
            <consortium name="The Broad Institute Genome Sequencing Center for Infectious Disease"/>
            <person name="Wu L."/>
            <person name="Ma J."/>
        </authorList>
    </citation>
    <scope>NUCLEOTIDE SEQUENCE [LARGE SCALE GENOMIC DNA]</scope>
    <source>
        <strain evidence="2">JCM 16704</strain>
    </source>
</reference>
<proteinExistence type="predicted"/>
<protein>
    <recommendedName>
        <fullName evidence="3">Lysophospholipase L1-like esterase</fullName>
    </recommendedName>
</protein>
<dbReference type="Proteomes" id="UP001500101">
    <property type="component" value="Unassembled WGS sequence"/>
</dbReference>
<dbReference type="InterPro" id="IPR036514">
    <property type="entry name" value="SGNH_hydro_sf"/>
</dbReference>
<dbReference type="Gene3D" id="3.40.50.1110">
    <property type="entry name" value="SGNH hydrolase"/>
    <property type="match status" value="1"/>
</dbReference>
<organism evidence="1 2">
    <name type="scientific">Sphingobacterium kyonggiense</name>
    <dbReference type="NCBI Taxonomy" id="714075"/>
    <lineage>
        <taxon>Bacteria</taxon>
        <taxon>Pseudomonadati</taxon>
        <taxon>Bacteroidota</taxon>
        <taxon>Sphingobacteriia</taxon>
        <taxon>Sphingobacteriales</taxon>
        <taxon>Sphingobacteriaceae</taxon>
        <taxon>Sphingobacterium</taxon>
    </lineage>
</organism>
<comment type="caution">
    <text evidence="1">The sequence shown here is derived from an EMBL/GenBank/DDBJ whole genome shotgun (WGS) entry which is preliminary data.</text>
</comment>
<dbReference type="RefSeq" id="WP_344673970.1">
    <property type="nucleotide sequence ID" value="NZ_BAAAZI010000006.1"/>
</dbReference>
<name>A0ABP7YLJ5_9SPHI</name>
<keyword evidence="2" id="KW-1185">Reference proteome</keyword>
<gene>
    <name evidence="1" type="ORF">GCM10022216_14640</name>
</gene>
<evidence type="ECO:0008006" key="3">
    <source>
        <dbReference type="Google" id="ProtNLM"/>
    </source>
</evidence>
<sequence length="775" mass="85865">MDPNINQLAEITDFENAKIIGKEPHEDKYREASFPKVLSWMQSKLDINGAELIDPPEPGTLEAPTALPLPPAGQKRKFEPQPGYYSFDGANYIVTSENRYYFFWNGTAWSLLDMGPLKKGDNGLNGKTIEQFKPTKPSGYAAGDQIFFNGDAIYEVNAGQTATTGESPSTNPEKFTRKIRGLNLSSMESATLEVVKDMADLVNLTFQGYLNNVGTFAASTGWKTTDFISKSDWQKIIYSGRGSTNVSARLLVAYKSDKSMLSTLVDNSSTQITDREIDLSSVPSDGFIRACFRDVYESKLILKKDGLIVDKQPMAKASEFDENNNEDGVTAFQVADYLKTNGSKGFSPWEAKEYNIGSKVSYDNSLFEAISPALPSDVPFFGSEVWKRELRGLSLSKQTFIEEIIADSVDDLLGGNISLAGDYSPTVTGWGSTDLFQKNGAQKMFYTGGASGGSSTQQVYWYKSDGSKGGSLLQGGLTKTWTDHEIDLSVVPENGSIRACSRTTVAVKIVLQKDGVTQDLYPAIKATSFDPLNTEEAVTAKQVADYVSAMPDGKHNLTNMEVVWCGHSIWALPDNITLKGNQFRIKEEVQFKADYNYCWAGYSLARQTTTDENSLLDPTRLATMPIGDIYTLDTMTNDFKRNIPIGDFKIDFIDASSNPDVTKYYGALRAFYNKIYSLNPKALVIASNATHRNNDYNSWTINTKGHTLADYTSALKNVCNYLSWKFIDQFSESGINMINLSQFTSDGLHLNNNGYLLTSPLWVSKFKLIRNLIQS</sequence>
<accession>A0ABP7YLJ5</accession>
<dbReference type="SUPFAM" id="SSF52266">
    <property type="entry name" value="SGNH hydrolase"/>
    <property type="match status" value="1"/>
</dbReference>
<dbReference type="EMBL" id="BAAAZI010000006">
    <property type="protein sequence ID" value="GAA4137977.1"/>
    <property type="molecule type" value="Genomic_DNA"/>
</dbReference>
<evidence type="ECO:0000313" key="1">
    <source>
        <dbReference type="EMBL" id="GAA4137977.1"/>
    </source>
</evidence>